<dbReference type="RefSeq" id="WP_188513609.1">
    <property type="nucleotide sequence ID" value="NZ_BMGD01000002.1"/>
</dbReference>
<keyword evidence="4 6" id="KW-0067">ATP-binding</keyword>
<keyword evidence="2 6" id="KW-0819">tRNA processing</keyword>
<dbReference type="InterPro" id="IPR014729">
    <property type="entry name" value="Rossmann-like_a/b/a_fold"/>
</dbReference>
<comment type="subcellular location">
    <subcellularLocation>
        <location evidence="6">Cytoplasm</location>
    </subcellularLocation>
</comment>
<evidence type="ECO:0000256" key="3">
    <source>
        <dbReference type="ARBA" id="ARBA00022741"/>
    </source>
</evidence>
<evidence type="ECO:0000256" key="6">
    <source>
        <dbReference type="HAMAP-Rule" id="MF_01161"/>
    </source>
</evidence>
<comment type="catalytic activity">
    <reaction evidence="5 6">
        <text>cytidine(34) in tRNA(Ile2) + L-lysine + ATP = lysidine(34) in tRNA(Ile2) + AMP + diphosphate + H(+)</text>
        <dbReference type="Rhea" id="RHEA:43744"/>
        <dbReference type="Rhea" id="RHEA-COMP:10625"/>
        <dbReference type="Rhea" id="RHEA-COMP:10670"/>
        <dbReference type="ChEBI" id="CHEBI:15378"/>
        <dbReference type="ChEBI" id="CHEBI:30616"/>
        <dbReference type="ChEBI" id="CHEBI:32551"/>
        <dbReference type="ChEBI" id="CHEBI:33019"/>
        <dbReference type="ChEBI" id="CHEBI:82748"/>
        <dbReference type="ChEBI" id="CHEBI:83665"/>
        <dbReference type="ChEBI" id="CHEBI:456215"/>
        <dbReference type="EC" id="6.3.4.19"/>
    </reaction>
</comment>
<dbReference type="EC" id="6.3.4.19" evidence="6"/>
<dbReference type="Pfam" id="PF01171">
    <property type="entry name" value="ATP_bind_3"/>
    <property type="match status" value="1"/>
</dbReference>
<dbReference type="Gene3D" id="3.40.50.620">
    <property type="entry name" value="HUPs"/>
    <property type="match status" value="1"/>
</dbReference>
<dbReference type="InterPro" id="IPR012795">
    <property type="entry name" value="tRNA_Ile_lys_synt_N"/>
</dbReference>
<dbReference type="NCBIfam" id="TIGR02432">
    <property type="entry name" value="lysidine_TilS_N"/>
    <property type="match status" value="1"/>
</dbReference>
<evidence type="ECO:0000256" key="1">
    <source>
        <dbReference type="ARBA" id="ARBA00022598"/>
    </source>
</evidence>
<dbReference type="InterPro" id="IPR012094">
    <property type="entry name" value="tRNA_Ile_lys_synt"/>
</dbReference>
<proteinExistence type="inferred from homology"/>
<dbReference type="InterPro" id="IPR011063">
    <property type="entry name" value="TilS/TtcA_N"/>
</dbReference>
<dbReference type="EMBL" id="BMGD01000002">
    <property type="protein sequence ID" value="GGB59976.1"/>
    <property type="molecule type" value="Genomic_DNA"/>
</dbReference>
<sequence>MPDANNDPLTTVGSALAELIGSPTAPLLLAVSGGPDSMAMLDIVRRCWAGPVFVATVDHRLRPESADEAAIVAGYCAGIGVPHAILYPDVPITGSVQSAARAVRYRLLEQEAARCGATFIVTAHHGDDQLETMLMRLARGSGIDGLAGVRARNGRVVRPLLGLRKADLVQHCAIHAIPFVQDPSNANTDFDRVRIRSALQGFALIDPLQAARSAAALAEAVDALDWIVGQEAESAITIKAGTAELAPNLYPAAVLRRLVLRCLEHVQPGIAPRGDGLGRVIDTLQKGGQTMIGDVLCNGGESWRFAPAPPRRKPFDARATTE</sequence>
<dbReference type="PANTHER" id="PTHR43033">
    <property type="entry name" value="TRNA(ILE)-LYSIDINE SYNTHASE-RELATED"/>
    <property type="match status" value="1"/>
</dbReference>
<gene>
    <name evidence="6" type="primary">tilS</name>
    <name evidence="8" type="ORF">GCM10010833_13520</name>
</gene>
<keyword evidence="1 6" id="KW-0436">Ligase</keyword>
<dbReference type="CDD" id="cd01992">
    <property type="entry name" value="TilS_N"/>
    <property type="match status" value="1"/>
</dbReference>
<dbReference type="HAMAP" id="MF_01161">
    <property type="entry name" value="tRNA_Ile_lys_synt"/>
    <property type="match status" value="1"/>
</dbReference>
<keyword evidence="6" id="KW-0963">Cytoplasm</keyword>
<name>A0ABQ1J517_9SPHN</name>
<evidence type="ECO:0000256" key="4">
    <source>
        <dbReference type="ARBA" id="ARBA00022840"/>
    </source>
</evidence>
<reference evidence="9" key="1">
    <citation type="journal article" date="2019" name="Int. J. Syst. Evol. Microbiol.">
        <title>The Global Catalogue of Microorganisms (GCM) 10K type strain sequencing project: providing services to taxonomists for standard genome sequencing and annotation.</title>
        <authorList>
            <consortium name="The Broad Institute Genomics Platform"/>
            <consortium name="The Broad Institute Genome Sequencing Center for Infectious Disease"/>
            <person name="Wu L."/>
            <person name="Ma J."/>
        </authorList>
    </citation>
    <scope>NUCLEOTIDE SEQUENCE [LARGE SCALE GENOMIC DNA]</scope>
    <source>
        <strain evidence="9">CGMCC 1.12851</strain>
    </source>
</reference>
<evidence type="ECO:0000313" key="8">
    <source>
        <dbReference type="EMBL" id="GGB59976.1"/>
    </source>
</evidence>
<organism evidence="8 9">
    <name type="scientific">Blastomonas aquatica</name>
    <dbReference type="NCBI Taxonomy" id="1510276"/>
    <lineage>
        <taxon>Bacteria</taxon>
        <taxon>Pseudomonadati</taxon>
        <taxon>Pseudomonadota</taxon>
        <taxon>Alphaproteobacteria</taxon>
        <taxon>Sphingomonadales</taxon>
        <taxon>Sphingomonadaceae</taxon>
        <taxon>Blastomonas</taxon>
    </lineage>
</organism>
<evidence type="ECO:0000256" key="2">
    <source>
        <dbReference type="ARBA" id="ARBA00022694"/>
    </source>
</evidence>
<comment type="caution">
    <text evidence="8">The sequence shown here is derived from an EMBL/GenBank/DDBJ whole genome shotgun (WGS) entry which is preliminary data.</text>
</comment>
<dbReference type="SUPFAM" id="SSF52402">
    <property type="entry name" value="Adenine nucleotide alpha hydrolases-like"/>
    <property type="match status" value="1"/>
</dbReference>
<comment type="similarity">
    <text evidence="6">Belongs to the tRNA(Ile)-lysidine synthase family.</text>
</comment>
<dbReference type="Proteomes" id="UP000614261">
    <property type="component" value="Unassembled WGS sequence"/>
</dbReference>
<feature type="binding site" evidence="6">
    <location>
        <begin position="32"/>
        <end position="37"/>
    </location>
    <ligand>
        <name>ATP</name>
        <dbReference type="ChEBI" id="CHEBI:30616"/>
    </ligand>
</feature>
<dbReference type="PANTHER" id="PTHR43033:SF1">
    <property type="entry name" value="TRNA(ILE)-LYSIDINE SYNTHASE-RELATED"/>
    <property type="match status" value="1"/>
</dbReference>
<keyword evidence="3 6" id="KW-0547">Nucleotide-binding</keyword>
<comment type="function">
    <text evidence="6">Ligates lysine onto the cytidine present at position 34 of the AUA codon-specific tRNA(Ile) that contains the anticodon CAU, in an ATP-dependent manner. Cytidine is converted to lysidine, thus changing the amino acid specificity of the tRNA from methionine to isoleucine.</text>
</comment>
<evidence type="ECO:0000256" key="5">
    <source>
        <dbReference type="ARBA" id="ARBA00048539"/>
    </source>
</evidence>
<evidence type="ECO:0000313" key="9">
    <source>
        <dbReference type="Proteomes" id="UP000614261"/>
    </source>
</evidence>
<keyword evidence="9" id="KW-1185">Reference proteome</keyword>
<protein>
    <recommendedName>
        <fullName evidence="6">tRNA(Ile)-lysidine synthase</fullName>
        <ecNumber evidence="6">6.3.4.19</ecNumber>
    </recommendedName>
    <alternativeName>
        <fullName evidence="6">tRNA(Ile)-2-lysyl-cytidine synthase</fullName>
    </alternativeName>
    <alternativeName>
        <fullName evidence="6">tRNA(Ile)-lysidine synthetase</fullName>
    </alternativeName>
</protein>
<feature type="domain" description="tRNA(Ile)-lysidine/2-thiocytidine synthase N-terminal" evidence="7">
    <location>
        <begin position="27"/>
        <end position="197"/>
    </location>
</feature>
<evidence type="ECO:0000259" key="7">
    <source>
        <dbReference type="Pfam" id="PF01171"/>
    </source>
</evidence>
<accession>A0ABQ1J517</accession>
<comment type="domain">
    <text evidence="6">The N-terminal region contains the highly conserved SGGXDS motif, predicted to be a P-loop motif involved in ATP binding.</text>
</comment>